<proteinExistence type="predicted"/>
<dbReference type="InterPro" id="IPR019734">
    <property type="entry name" value="TPR_rpt"/>
</dbReference>
<dbReference type="SUPFAM" id="SSF48452">
    <property type="entry name" value="TPR-like"/>
    <property type="match status" value="1"/>
</dbReference>
<dbReference type="OrthoDB" id="7464126at2759"/>
<evidence type="ECO:0000313" key="1">
    <source>
        <dbReference type="EMBL" id="KAH7261556.1"/>
    </source>
</evidence>
<accession>A0A8K0SAY3</accession>
<dbReference type="EMBL" id="JAGPXF010000001">
    <property type="protein sequence ID" value="KAH7261556.1"/>
    <property type="molecule type" value="Genomic_DNA"/>
</dbReference>
<dbReference type="InterPro" id="IPR011990">
    <property type="entry name" value="TPR-like_helical_dom_sf"/>
</dbReference>
<evidence type="ECO:0008006" key="3">
    <source>
        <dbReference type="Google" id="ProtNLM"/>
    </source>
</evidence>
<sequence length="71" mass="8822">TYKRLLGKDYKETLESILLLILIYWNRGRWEEVIEIFKMKLKEDYLDTLRSINNLILIYWNKGRWEEAEKL</sequence>
<keyword evidence="2" id="KW-1185">Reference proteome</keyword>
<dbReference type="Proteomes" id="UP000813427">
    <property type="component" value="Unassembled WGS sequence"/>
</dbReference>
<organism evidence="1 2">
    <name type="scientific">Fusarium tricinctum</name>
    <dbReference type="NCBI Taxonomy" id="61284"/>
    <lineage>
        <taxon>Eukaryota</taxon>
        <taxon>Fungi</taxon>
        <taxon>Dikarya</taxon>
        <taxon>Ascomycota</taxon>
        <taxon>Pezizomycotina</taxon>
        <taxon>Sordariomycetes</taxon>
        <taxon>Hypocreomycetidae</taxon>
        <taxon>Hypocreales</taxon>
        <taxon>Nectriaceae</taxon>
        <taxon>Fusarium</taxon>
        <taxon>Fusarium tricinctum species complex</taxon>
    </lineage>
</organism>
<reference evidence="1" key="1">
    <citation type="journal article" date="2021" name="Nat. Commun.">
        <title>Genetic determinants of endophytism in the Arabidopsis root mycobiome.</title>
        <authorList>
            <person name="Mesny F."/>
            <person name="Miyauchi S."/>
            <person name="Thiergart T."/>
            <person name="Pickel B."/>
            <person name="Atanasova L."/>
            <person name="Karlsson M."/>
            <person name="Huettel B."/>
            <person name="Barry K.W."/>
            <person name="Haridas S."/>
            <person name="Chen C."/>
            <person name="Bauer D."/>
            <person name="Andreopoulos W."/>
            <person name="Pangilinan J."/>
            <person name="LaButti K."/>
            <person name="Riley R."/>
            <person name="Lipzen A."/>
            <person name="Clum A."/>
            <person name="Drula E."/>
            <person name="Henrissat B."/>
            <person name="Kohler A."/>
            <person name="Grigoriev I.V."/>
            <person name="Martin F.M."/>
            <person name="Hacquard S."/>
        </authorList>
    </citation>
    <scope>NUCLEOTIDE SEQUENCE</scope>
    <source>
        <strain evidence="1">MPI-SDFR-AT-0068</strain>
    </source>
</reference>
<dbReference type="Gene3D" id="1.25.40.10">
    <property type="entry name" value="Tetratricopeptide repeat domain"/>
    <property type="match status" value="1"/>
</dbReference>
<feature type="non-terminal residue" evidence="1">
    <location>
        <position position="71"/>
    </location>
</feature>
<comment type="caution">
    <text evidence="1">The sequence shown here is derived from an EMBL/GenBank/DDBJ whole genome shotgun (WGS) entry which is preliminary data.</text>
</comment>
<evidence type="ECO:0000313" key="2">
    <source>
        <dbReference type="Proteomes" id="UP000813427"/>
    </source>
</evidence>
<dbReference type="AlphaFoldDB" id="A0A8K0SAY3"/>
<name>A0A8K0SAY3_9HYPO</name>
<protein>
    <recommendedName>
        <fullName evidence="3">Tetratricopeptide repeat protein</fullName>
    </recommendedName>
</protein>
<dbReference type="Pfam" id="PF13176">
    <property type="entry name" value="TPR_7"/>
    <property type="match status" value="1"/>
</dbReference>
<gene>
    <name evidence="1" type="ORF">BKA59DRAFT_386348</name>
</gene>